<proteinExistence type="predicted"/>
<evidence type="ECO:0000313" key="2">
    <source>
        <dbReference type="Proteomes" id="UP000836387"/>
    </source>
</evidence>
<reference evidence="1" key="2">
    <citation type="submission" date="2021-10" db="EMBL/GenBank/DDBJ databases">
        <authorList>
            <person name="Piombo E."/>
        </authorList>
    </citation>
    <scope>NUCLEOTIDE SEQUENCE</scope>
</reference>
<name>A0ACA9U562_BIOOC</name>
<dbReference type="Proteomes" id="UP000836387">
    <property type="component" value="Unassembled WGS sequence"/>
</dbReference>
<sequence length="70" mass="8012">MVRPDMTCDLCEMEIIDKIEAIGTFTMDIGSWDKAAMFRRKVLIKRQKILGDEHTATIWLISLVEALEGN</sequence>
<organism evidence="1 2">
    <name type="scientific">Clonostachys rosea f. rosea IK726</name>
    <dbReference type="NCBI Taxonomy" id="1349383"/>
    <lineage>
        <taxon>Eukaryota</taxon>
        <taxon>Fungi</taxon>
        <taxon>Dikarya</taxon>
        <taxon>Ascomycota</taxon>
        <taxon>Pezizomycotina</taxon>
        <taxon>Sordariomycetes</taxon>
        <taxon>Hypocreomycetidae</taxon>
        <taxon>Hypocreales</taxon>
        <taxon>Bionectriaceae</taxon>
        <taxon>Clonostachys</taxon>
    </lineage>
</organism>
<dbReference type="EMBL" id="CADEHS020000014">
    <property type="protein sequence ID" value="CAG9948192.1"/>
    <property type="molecule type" value="Genomic_DNA"/>
</dbReference>
<protein>
    <submittedName>
        <fullName evidence="1">Uncharacterized protein</fullName>
    </submittedName>
</protein>
<accession>A0ACA9U562</accession>
<comment type="caution">
    <text evidence="1">The sequence shown here is derived from an EMBL/GenBank/DDBJ whole genome shotgun (WGS) entry which is preliminary data.</text>
</comment>
<evidence type="ECO:0000313" key="1">
    <source>
        <dbReference type="EMBL" id="CAG9948192.1"/>
    </source>
</evidence>
<keyword evidence="2" id="KW-1185">Reference proteome</keyword>
<gene>
    <name evidence="1" type="ORF">CRV2_00013732</name>
</gene>
<reference evidence="1" key="1">
    <citation type="submission" date="2020-04" db="EMBL/GenBank/DDBJ databases">
        <authorList>
            <person name="Broberg M."/>
        </authorList>
    </citation>
    <scope>NUCLEOTIDE SEQUENCE</scope>
</reference>